<evidence type="ECO:0000256" key="3">
    <source>
        <dbReference type="RuleBase" id="RU361235"/>
    </source>
</evidence>
<protein>
    <recommendedName>
        <fullName evidence="3">Carboxylic ester hydrolase</fullName>
        <ecNumber evidence="3">3.1.1.-</ecNumber>
    </recommendedName>
</protein>
<evidence type="ECO:0000256" key="2">
    <source>
        <dbReference type="ARBA" id="ARBA00022801"/>
    </source>
</evidence>
<accession>A0A9D2JZF2</accession>
<dbReference type="GO" id="GO:0016787">
    <property type="term" value="F:hydrolase activity"/>
    <property type="evidence" value="ECO:0007669"/>
    <property type="project" value="UniProtKB-KW"/>
</dbReference>
<dbReference type="InterPro" id="IPR050309">
    <property type="entry name" value="Type-B_Carboxylest/Lipase"/>
</dbReference>
<dbReference type="EC" id="3.1.1.-" evidence="3"/>
<keyword evidence="2 3" id="KW-0378">Hydrolase</keyword>
<dbReference type="PROSITE" id="PS00122">
    <property type="entry name" value="CARBOXYLESTERASE_B_1"/>
    <property type="match status" value="1"/>
</dbReference>
<organism evidence="6 7">
    <name type="scientific">Candidatus Atopostipes pullistercoris</name>
    <dbReference type="NCBI Taxonomy" id="2838467"/>
    <lineage>
        <taxon>Bacteria</taxon>
        <taxon>Bacillati</taxon>
        <taxon>Bacillota</taxon>
        <taxon>Bacilli</taxon>
        <taxon>Lactobacillales</taxon>
        <taxon>Carnobacteriaceae</taxon>
        <taxon>Atopostipes</taxon>
    </lineage>
</organism>
<dbReference type="Gene3D" id="3.40.50.1820">
    <property type="entry name" value="alpha/beta hydrolase"/>
    <property type="match status" value="1"/>
</dbReference>
<evidence type="ECO:0000313" key="6">
    <source>
        <dbReference type="EMBL" id="HIZ71589.1"/>
    </source>
</evidence>
<dbReference type="PANTHER" id="PTHR11559">
    <property type="entry name" value="CARBOXYLESTERASE"/>
    <property type="match status" value="1"/>
</dbReference>
<feature type="region of interest" description="Disordered" evidence="4">
    <location>
        <begin position="69"/>
        <end position="88"/>
    </location>
</feature>
<dbReference type="InterPro" id="IPR029058">
    <property type="entry name" value="AB_hydrolase_fold"/>
</dbReference>
<proteinExistence type="inferred from homology"/>
<sequence length="572" mass="64072">MKLGLLGLVSFLFVGCTDNAIDGKDEVSNERVNEIAVDTTIRETTYGLVKGKKENEVLVWQGIPYGGDTSGENRWKAPEDPESWQEPLETTEPGEVSIQSSAEGVIGSEDALNLDVYRPDNETTDLPVLVFIHGGNNQTGHAQEISGASFVKNHDAIVVSINYRLGPLGFNPLPALKTGTDEENSGNIALLDIEKSLEWVKQNIENFGGNSENITVAGFSAGGRDVMAMLISPMFKGKFDKAISLSGGMTIADEKKSQKVFAEAIAPLVVEDKIKNNLEEATEWLLTTDQEVVDYLYELDAERLSGLMTNASLRMSVFPHLYNDGIVIPKEGFDTENYNNVPLMMLSGEQEFSLFARFDPYFEESLKDGSLETDEDMMKRYDFLNNYGGKLYSLFNLEDSAQKMKENYQAPIYGMEILFGEDENVVSEEMSIFGSFHGVFVPLLDTNNKNYDGLVGDAYESKGAADLAMVFQDYLYQFINDDIGNNSQSVEWQEWQADSKENILFLDADKEKAIVKMGNKEYNYTDVLEEMEADTSLSSETKEELVKNVLNGRWFSYELDKEYDNLSYFDKK</sequence>
<name>A0A9D2JZF2_9LACT</name>
<dbReference type="SUPFAM" id="SSF53474">
    <property type="entry name" value="alpha/beta-Hydrolases"/>
    <property type="match status" value="1"/>
</dbReference>
<dbReference type="InterPro" id="IPR002018">
    <property type="entry name" value="CarbesteraseB"/>
</dbReference>
<comment type="caution">
    <text evidence="6">The sequence shown here is derived from an EMBL/GenBank/DDBJ whole genome shotgun (WGS) entry which is preliminary data.</text>
</comment>
<dbReference type="AlphaFoldDB" id="A0A9D2JZF2"/>
<evidence type="ECO:0000259" key="5">
    <source>
        <dbReference type="Pfam" id="PF00135"/>
    </source>
</evidence>
<comment type="similarity">
    <text evidence="1 3">Belongs to the type-B carboxylesterase/lipase family.</text>
</comment>
<feature type="domain" description="Carboxylesterase type B" evidence="5">
    <location>
        <begin position="39"/>
        <end position="409"/>
    </location>
</feature>
<dbReference type="Proteomes" id="UP000824106">
    <property type="component" value="Unassembled WGS sequence"/>
</dbReference>
<reference evidence="6" key="2">
    <citation type="submission" date="2021-04" db="EMBL/GenBank/DDBJ databases">
        <authorList>
            <person name="Gilroy R."/>
        </authorList>
    </citation>
    <scope>NUCLEOTIDE SEQUENCE</scope>
    <source>
        <strain evidence="6">CHK169-4300</strain>
    </source>
</reference>
<evidence type="ECO:0000256" key="1">
    <source>
        <dbReference type="ARBA" id="ARBA00005964"/>
    </source>
</evidence>
<dbReference type="EMBL" id="DXAZ01000121">
    <property type="protein sequence ID" value="HIZ71589.1"/>
    <property type="molecule type" value="Genomic_DNA"/>
</dbReference>
<gene>
    <name evidence="6" type="ORF">H9808_07500</name>
</gene>
<evidence type="ECO:0000313" key="7">
    <source>
        <dbReference type="Proteomes" id="UP000824106"/>
    </source>
</evidence>
<dbReference type="Pfam" id="PF00135">
    <property type="entry name" value="COesterase"/>
    <property type="match status" value="1"/>
</dbReference>
<dbReference type="PROSITE" id="PS51257">
    <property type="entry name" value="PROKAR_LIPOPROTEIN"/>
    <property type="match status" value="1"/>
</dbReference>
<reference evidence="6" key="1">
    <citation type="journal article" date="2021" name="PeerJ">
        <title>Extensive microbial diversity within the chicken gut microbiome revealed by metagenomics and culture.</title>
        <authorList>
            <person name="Gilroy R."/>
            <person name="Ravi A."/>
            <person name="Getino M."/>
            <person name="Pursley I."/>
            <person name="Horton D.L."/>
            <person name="Alikhan N.F."/>
            <person name="Baker D."/>
            <person name="Gharbi K."/>
            <person name="Hall N."/>
            <person name="Watson M."/>
            <person name="Adriaenssens E.M."/>
            <person name="Foster-Nyarko E."/>
            <person name="Jarju S."/>
            <person name="Secka A."/>
            <person name="Antonio M."/>
            <person name="Oren A."/>
            <person name="Chaudhuri R.R."/>
            <person name="La Ragione R."/>
            <person name="Hildebrand F."/>
            <person name="Pallen M.J."/>
        </authorList>
    </citation>
    <scope>NUCLEOTIDE SEQUENCE</scope>
    <source>
        <strain evidence="6">CHK169-4300</strain>
    </source>
</reference>
<evidence type="ECO:0000256" key="4">
    <source>
        <dbReference type="SAM" id="MobiDB-lite"/>
    </source>
</evidence>
<dbReference type="InterPro" id="IPR019826">
    <property type="entry name" value="Carboxylesterase_B_AS"/>
</dbReference>